<evidence type="ECO:0000313" key="11">
    <source>
        <dbReference type="Proteomes" id="UP000463975"/>
    </source>
</evidence>
<dbReference type="InterPro" id="IPR037185">
    <property type="entry name" value="EmrE-like"/>
</dbReference>
<evidence type="ECO:0000256" key="8">
    <source>
        <dbReference type="RuleBase" id="RU003942"/>
    </source>
</evidence>
<name>A0A6P1NDQ3_9PROT</name>
<sequence length="109" mass="11716">MTAWLYLFAAILLEVGATTLLNMSEGFRRLLPTSGSLILYGTAFFCLSRALRDIPLGIAYAVWCGFGIVCIVAIGLIVFRQNLSFTAYLGIALIIIGTVLASMAGAVRH</sequence>
<dbReference type="AlphaFoldDB" id="A0A6P1NDQ3"/>
<evidence type="ECO:0000256" key="3">
    <source>
        <dbReference type="ARBA" id="ARBA00022475"/>
    </source>
</evidence>
<dbReference type="PANTHER" id="PTHR30561:SF1">
    <property type="entry name" value="MULTIDRUG TRANSPORTER EMRE"/>
    <property type="match status" value="1"/>
</dbReference>
<dbReference type="GO" id="GO:0005886">
    <property type="term" value="C:plasma membrane"/>
    <property type="evidence" value="ECO:0007669"/>
    <property type="project" value="UniProtKB-SubCell"/>
</dbReference>
<dbReference type="Gene3D" id="1.10.3730.20">
    <property type="match status" value="1"/>
</dbReference>
<organism evidence="10 11">
    <name type="scientific">Aristophania vespae</name>
    <dbReference type="NCBI Taxonomy" id="2697033"/>
    <lineage>
        <taxon>Bacteria</taxon>
        <taxon>Pseudomonadati</taxon>
        <taxon>Pseudomonadota</taxon>
        <taxon>Alphaproteobacteria</taxon>
        <taxon>Acetobacterales</taxon>
        <taxon>Acetobacteraceae</taxon>
        <taxon>Aristophania</taxon>
    </lineage>
</organism>
<dbReference type="InterPro" id="IPR000390">
    <property type="entry name" value="Small_drug/metabolite_transptr"/>
</dbReference>
<dbReference type="Proteomes" id="UP000463975">
    <property type="component" value="Chromosome"/>
</dbReference>
<reference evidence="10 11" key="1">
    <citation type="submission" date="2020-01" db="EMBL/GenBank/DDBJ databases">
        <title>Genome sequencing of strain KACC 21507.</title>
        <authorList>
            <person name="Heo J."/>
            <person name="Kim S.-J."/>
            <person name="Kim J.-S."/>
            <person name="Hong S.-B."/>
            <person name="Kwon S.-W."/>
        </authorList>
    </citation>
    <scope>NUCLEOTIDE SEQUENCE [LARGE SCALE GENOMIC DNA]</scope>
    <source>
        <strain evidence="10 11">KACC 21507</strain>
    </source>
</reference>
<comment type="subcellular location">
    <subcellularLocation>
        <location evidence="1 8">Cell membrane</location>
        <topology evidence="1 8">Multi-pass membrane protein</topology>
    </subcellularLocation>
</comment>
<evidence type="ECO:0000256" key="1">
    <source>
        <dbReference type="ARBA" id="ARBA00004651"/>
    </source>
</evidence>
<dbReference type="KEGG" id="bomb:GT348_07845"/>
<evidence type="ECO:0000313" key="10">
    <source>
        <dbReference type="EMBL" id="QHI96446.1"/>
    </source>
</evidence>
<evidence type="ECO:0000256" key="4">
    <source>
        <dbReference type="ARBA" id="ARBA00022692"/>
    </source>
</evidence>
<dbReference type="EMBL" id="CP047652">
    <property type="protein sequence ID" value="QHI96446.1"/>
    <property type="molecule type" value="Genomic_DNA"/>
</dbReference>
<dbReference type="FunFam" id="1.10.3730.20:FF:000001">
    <property type="entry name" value="Quaternary ammonium compound resistance transporter SugE"/>
    <property type="match status" value="1"/>
</dbReference>
<dbReference type="GO" id="GO:1990961">
    <property type="term" value="P:xenobiotic detoxification by transmembrane export across the plasma membrane"/>
    <property type="evidence" value="ECO:0007669"/>
    <property type="project" value="UniProtKB-ARBA"/>
</dbReference>
<comment type="similarity">
    <text evidence="7 8">Belongs to the drug/metabolite transporter (DMT) superfamily. Small multidrug resistance (SMR) (TC 2.A.7.1) family.</text>
</comment>
<dbReference type="PANTHER" id="PTHR30561">
    <property type="entry name" value="SMR FAMILY PROTON-DEPENDENT DRUG EFFLUX TRANSPORTER SUGE"/>
    <property type="match status" value="1"/>
</dbReference>
<evidence type="ECO:0000256" key="9">
    <source>
        <dbReference type="SAM" id="Phobius"/>
    </source>
</evidence>
<protein>
    <submittedName>
        <fullName evidence="10">QacE family quaternary ammonium compound efflux SMR transporter</fullName>
    </submittedName>
</protein>
<keyword evidence="3" id="KW-1003">Cell membrane</keyword>
<keyword evidence="2" id="KW-0813">Transport</keyword>
<evidence type="ECO:0000256" key="7">
    <source>
        <dbReference type="ARBA" id="ARBA00038032"/>
    </source>
</evidence>
<dbReference type="GO" id="GO:0022857">
    <property type="term" value="F:transmembrane transporter activity"/>
    <property type="evidence" value="ECO:0007669"/>
    <property type="project" value="InterPro"/>
</dbReference>
<keyword evidence="11" id="KW-1185">Reference proteome</keyword>
<keyword evidence="5 9" id="KW-1133">Transmembrane helix</keyword>
<dbReference type="Pfam" id="PF00893">
    <property type="entry name" value="Multi_Drug_Res"/>
    <property type="match status" value="1"/>
</dbReference>
<dbReference type="SUPFAM" id="SSF103481">
    <property type="entry name" value="Multidrug resistance efflux transporter EmrE"/>
    <property type="match status" value="1"/>
</dbReference>
<evidence type="ECO:0000256" key="6">
    <source>
        <dbReference type="ARBA" id="ARBA00023136"/>
    </source>
</evidence>
<accession>A0A6P1NDQ3</accession>
<keyword evidence="6 9" id="KW-0472">Membrane</keyword>
<dbReference type="InterPro" id="IPR045324">
    <property type="entry name" value="Small_multidrug_res"/>
</dbReference>
<evidence type="ECO:0000256" key="5">
    <source>
        <dbReference type="ARBA" id="ARBA00022989"/>
    </source>
</evidence>
<feature type="transmembrane region" description="Helical" evidence="9">
    <location>
        <begin position="85"/>
        <end position="107"/>
    </location>
</feature>
<keyword evidence="4 8" id="KW-0812">Transmembrane</keyword>
<proteinExistence type="inferred from homology"/>
<feature type="transmembrane region" description="Helical" evidence="9">
    <location>
        <begin position="33"/>
        <end position="51"/>
    </location>
</feature>
<feature type="transmembrane region" description="Helical" evidence="9">
    <location>
        <begin position="58"/>
        <end position="79"/>
    </location>
</feature>
<gene>
    <name evidence="10" type="ORF">GT348_07845</name>
</gene>
<evidence type="ECO:0000256" key="2">
    <source>
        <dbReference type="ARBA" id="ARBA00022448"/>
    </source>
</evidence>